<dbReference type="Proteomes" id="UP000606974">
    <property type="component" value="Unassembled WGS sequence"/>
</dbReference>
<name>A0A8H7AFU7_9EURO</name>
<comment type="caution">
    <text evidence="1">The sequence shown here is derived from an EMBL/GenBank/DDBJ whole genome shotgun (WGS) entry which is preliminary data.</text>
</comment>
<reference evidence="1" key="1">
    <citation type="submission" date="2020-02" db="EMBL/GenBank/DDBJ databases">
        <authorList>
            <person name="Palmer J.M."/>
        </authorList>
    </citation>
    <scope>NUCLEOTIDE SEQUENCE</scope>
    <source>
        <strain evidence="1">EPUS1.4</strain>
        <tissue evidence="1">Thallus</tissue>
    </source>
</reference>
<proteinExistence type="predicted"/>
<dbReference type="EMBL" id="JAACFV010000089">
    <property type="protein sequence ID" value="KAF7506316.1"/>
    <property type="molecule type" value="Genomic_DNA"/>
</dbReference>
<gene>
    <name evidence="1" type="ORF">GJ744_011889</name>
</gene>
<evidence type="ECO:0000313" key="2">
    <source>
        <dbReference type="Proteomes" id="UP000606974"/>
    </source>
</evidence>
<dbReference type="AlphaFoldDB" id="A0A8H7AFU7"/>
<organism evidence="1 2">
    <name type="scientific">Endocarpon pusillum</name>
    <dbReference type="NCBI Taxonomy" id="364733"/>
    <lineage>
        <taxon>Eukaryota</taxon>
        <taxon>Fungi</taxon>
        <taxon>Dikarya</taxon>
        <taxon>Ascomycota</taxon>
        <taxon>Pezizomycotina</taxon>
        <taxon>Eurotiomycetes</taxon>
        <taxon>Chaetothyriomycetidae</taxon>
        <taxon>Verrucariales</taxon>
        <taxon>Verrucariaceae</taxon>
        <taxon>Endocarpon</taxon>
    </lineage>
</organism>
<keyword evidence="2" id="KW-1185">Reference proteome</keyword>
<sequence length="135" mass="15204">MSGTRISPLPFKRLNIPNQFLSRFIFFVPALPGDSTADMLIFGKLLAREFVSNLLILSVFPVDNIREYSMPHHDEVDGTSQSKEVRFDVRIEGIVSRAVEPTGLPAPAVKEHLTVFRQLFPLEVGKLDVKLLVEK</sequence>
<accession>A0A8H7AFU7</accession>
<evidence type="ECO:0000313" key="1">
    <source>
        <dbReference type="EMBL" id="KAF7506316.1"/>
    </source>
</evidence>
<protein>
    <submittedName>
        <fullName evidence="1">Uncharacterized protein</fullName>
    </submittedName>
</protein>